<feature type="binding site" evidence="14">
    <location>
        <begin position="219"/>
        <end position="221"/>
    </location>
    <ligand>
        <name>S-adenosyl-L-methionine</name>
        <dbReference type="ChEBI" id="CHEBI:59789"/>
    </ligand>
</feature>
<keyword evidence="11 14" id="KW-0408">Iron</keyword>
<keyword evidence="10 14" id="KW-0479">Metal-binding</keyword>
<keyword evidence="8 14" id="KW-0949">S-adenosyl-L-methionine</keyword>
<dbReference type="SFLD" id="SFLDF00275">
    <property type="entry name" value="adenosine_C2_methyltransferase"/>
    <property type="match status" value="1"/>
</dbReference>
<dbReference type="Pfam" id="PF04055">
    <property type="entry name" value="Radical_SAM"/>
    <property type="match status" value="1"/>
</dbReference>
<dbReference type="OrthoDB" id="9793973at2"/>
<dbReference type="PANTHER" id="PTHR30544:SF5">
    <property type="entry name" value="RADICAL SAM CORE DOMAIN-CONTAINING PROTEIN"/>
    <property type="match status" value="1"/>
</dbReference>
<feature type="binding site" evidence="14">
    <location>
        <position position="115"/>
    </location>
    <ligand>
        <name>[4Fe-4S] cluster</name>
        <dbReference type="ChEBI" id="CHEBI:49883"/>
        <note>4Fe-4S-S-AdoMet</note>
    </ligand>
</feature>
<feature type="active site" description="Proton acceptor" evidence="14">
    <location>
        <position position="91"/>
    </location>
</feature>
<comment type="function">
    <text evidence="14">Specifically methylates position 2 of adenine 2503 in 23S rRNA and position 2 of adenine 37 in tRNAs. m2A2503 modification seems to play a crucial role in the proofreading step occurring at the peptidyl transferase center and thus would serve to optimize ribosomal fidelity.</text>
</comment>
<keyword evidence="7 14" id="KW-0808">Transferase</keyword>
<feature type="active site" description="S-methylcysteine intermediate" evidence="14">
    <location>
        <position position="344"/>
    </location>
</feature>
<keyword evidence="13 14" id="KW-1015">Disulfide bond</keyword>
<comment type="catalytic activity">
    <reaction evidence="14">
        <text>adenosine(2503) in 23S rRNA + 2 reduced [2Fe-2S]-[ferredoxin] + 2 S-adenosyl-L-methionine = 2-methyladenosine(2503) in 23S rRNA + 5'-deoxyadenosine + L-methionine + 2 oxidized [2Fe-2S]-[ferredoxin] + S-adenosyl-L-homocysteine</text>
        <dbReference type="Rhea" id="RHEA:42916"/>
        <dbReference type="Rhea" id="RHEA-COMP:10000"/>
        <dbReference type="Rhea" id="RHEA-COMP:10001"/>
        <dbReference type="Rhea" id="RHEA-COMP:10152"/>
        <dbReference type="Rhea" id="RHEA-COMP:10282"/>
        <dbReference type="ChEBI" id="CHEBI:17319"/>
        <dbReference type="ChEBI" id="CHEBI:33737"/>
        <dbReference type="ChEBI" id="CHEBI:33738"/>
        <dbReference type="ChEBI" id="CHEBI:57844"/>
        <dbReference type="ChEBI" id="CHEBI:57856"/>
        <dbReference type="ChEBI" id="CHEBI:59789"/>
        <dbReference type="ChEBI" id="CHEBI:74411"/>
        <dbReference type="ChEBI" id="CHEBI:74497"/>
        <dbReference type="EC" id="2.1.1.192"/>
    </reaction>
</comment>
<dbReference type="FunFam" id="1.10.150.530:FF:000003">
    <property type="entry name" value="Dual-specificity RNA methyltransferase RlmN"/>
    <property type="match status" value="1"/>
</dbReference>
<dbReference type="GO" id="GO:0000049">
    <property type="term" value="F:tRNA binding"/>
    <property type="evidence" value="ECO:0007669"/>
    <property type="project" value="UniProtKB-UniRule"/>
</dbReference>
<dbReference type="InterPro" id="IPR040072">
    <property type="entry name" value="Methyltransferase_A"/>
</dbReference>
<dbReference type="SFLD" id="SFLDG01062">
    <property type="entry name" value="methyltransferase_(Class_A)"/>
    <property type="match status" value="1"/>
</dbReference>
<dbReference type="RefSeq" id="WP_076200895.1">
    <property type="nucleotide sequence ID" value="NZ_CP019236.1"/>
</dbReference>
<evidence type="ECO:0000313" key="17">
    <source>
        <dbReference type="Proteomes" id="UP000186609"/>
    </source>
</evidence>
<evidence type="ECO:0000256" key="11">
    <source>
        <dbReference type="ARBA" id="ARBA00023004"/>
    </source>
</evidence>
<evidence type="ECO:0000256" key="12">
    <source>
        <dbReference type="ARBA" id="ARBA00023014"/>
    </source>
</evidence>
<comment type="catalytic activity">
    <reaction evidence="14">
        <text>adenosine(37) in tRNA + 2 reduced [2Fe-2S]-[ferredoxin] + 2 S-adenosyl-L-methionine = 2-methyladenosine(37) in tRNA + 5'-deoxyadenosine + L-methionine + 2 oxidized [2Fe-2S]-[ferredoxin] + S-adenosyl-L-homocysteine</text>
        <dbReference type="Rhea" id="RHEA:43332"/>
        <dbReference type="Rhea" id="RHEA-COMP:10000"/>
        <dbReference type="Rhea" id="RHEA-COMP:10001"/>
        <dbReference type="Rhea" id="RHEA-COMP:10162"/>
        <dbReference type="Rhea" id="RHEA-COMP:10485"/>
        <dbReference type="ChEBI" id="CHEBI:17319"/>
        <dbReference type="ChEBI" id="CHEBI:33737"/>
        <dbReference type="ChEBI" id="CHEBI:33738"/>
        <dbReference type="ChEBI" id="CHEBI:57844"/>
        <dbReference type="ChEBI" id="CHEBI:57856"/>
        <dbReference type="ChEBI" id="CHEBI:59789"/>
        <dbReference type="ChEBI" id="CHEBI:74411"/>
        <dbReference type="ChEBI" id="CHEBI:74497"/>
        <dbReference type="EC" id="2.1.1.192"/>
    </reaction>
</comment>
<comment type="caution">
    <text evidence="14">Lacks conserved residue(s) required for the propagation of feature annotation.</text>
</comment>
<dbReference type="EC" id="2.1.1.192" evidence="14"/>
<keyword evidence="9 14" id="KW-0819">tRNA processing</keyword>
<dbReference type="GO" id="GO:0051539">
    <property type="term" value="F:4 iron, 4 sulfur cluster binding"/>
    <property type="evidence" value="ECO:0007669"/>
    <property type="project" value="UniProtKB-UniRule"/>
</dbReference>
<dbReference type="InterPro" id="IPR013785">
    <property type="entry name" value="Aldolase_TIM"/>
</dbReference>
<evidence type="ECO:0000256" key="8">
    <source>
        <dbReference type="ARBA" id="ARBA00022691"/>
    </source>
</evidence>
<evidence type="ECO:0000256" key="10">
    <source>
        <dbReference type="ARBA" id="ARBA00022723"/>
    </source>
</evidence>
<dbReference type="GO" id="GO:0046872">
    <property type="term" value="F:metal ion binding"/>
    <property type="evidence" value="ECO:0007669"/>
    <property type="project" value="UniProtKB-KW"/>
</dbReference>
<gene>
    <name evidence="14" type="primary">rlmN</name>
    <name evidence="16" type="ORF">RD110_18265</name>
</gene>
<dbReference type="PIRSF" id="PIRSF006004">
    <property type="entry name" value="CHP00048"/>
    <property type="match status" value="1"/>
</dbReference>
<dbReference type="FunFam" id="3.20.20.70:FF:000008">
    <property type="entry name" value="Dual-specificity RNA methyltransferase RlmN"/>
    <property type="match status" value="1"/>
</dbReference>
<dbReference type="SFLD" id="SFLDS00029">
    <property type="entry name" value="Radical_SAM"/>
    <property type="match status" value="1"/>
</dbReference>
<dbReference type="AlphaFoldDB" id="A0A1P8JYT5"/>
<evidence type="ECO:0000313" key="16">
    <source>
        <dbReference type="EMBL" id="APW38913.1"/>
    </source>
</evidence>
<evidence type="ECO:0000256" key="7">
    <source>
        <dbReference type="ARBA" id="ARBA00022679"/>
    </source>
</evidence>
<dbReference type="GO" id="GO:0005737">
    <property type="term" value="C:cytoplasm"/>
    <property type="evidence" value="ECO:0007669"/>
    <property type="project" value="UniProtKB-SubCell"/>
</dbReference>
<accession>A0A1P8JYT5</accession>
<dbReference type="EMBL" id="CP019236">
    <property type="protein sequence ID" value="APW38913.1"/>
    <property type="molecule type" value="Genomic_DNA"/>
</dbReference>
<comment type="subcellular location">
    <subcellularLocation>
        <location evidence="1 14">Cytoplasm</location>
    </subcellularLocation>
</comment>
<reference evidence="16 17" key="1">
    <citation type="submission" date="2017-01" db="EMBL/GenBank/DDBJ databases">
        <authorList>
            <person name="Mah S.A."/>
            <person name="Swanson W.J."/>
            <person name="Moy G.W."/>
            <person name="Vacquier V.D."/>
        </authorList>
    </citation>
    <scope>NUCLEOTIDE SEQUENCE [LARGE SCALE GENOMIC DNA]</scope>
    <source>
        <strain evidence="16 17">DCY110</strain>
    </source>
</reference>
<protein>
    <recommendedName>
        <fullName evidence="14">Dual-specificity RNA methyltransferase RlmN</fullName>
        <ecNumber evidence="14">2.1.1.192</ecNumber>
    </recommendedName>
    <alternativeName>
        <fullName evidence="14">23S rRNA (adenine(2503)-C(2))-methyltransferase</fullName>
    </alternativeName>
    <alternativeName>
        <fullName evidence="14">23S rRNA m2A2503 methyltransferase</fullName>
    </alternativeName>
    <alternativeName>
        <fullName evidence="14">Ribosomal RNA large subunit methyltransferase N</fullName>
    </alternativeName>
    <alternativeName>
        <fullName evidence="14">tRNA (adenine(37)-C(2))-methyltransferase</fullName>
    </alternativeName>
    <alternativeName>
        <fullName evidence="14">tRNA m2A37 methyltransferase</fullName>
    </alternativeName>
</protein>
<dbReference type="InterPro" id="IPR048641">
    <property type="entry name" value="RlmN_N"/>
</dbReference>
<dbReference type="STRING" id="1842727.RD110_18265"/>
<dbReference type="GO" id="GO:0002935">
    <property type="term" value="F:tRNA (adenine(37)-C2)-methyltransferase activity"/>
    <property type="evidence" value="ECO:0007669"/>
    <property type="project" value="UniProtKB-UniRule"/>
</dbReference>
<name>A0A1P8JYT5_9BURK</name>
<dbReference type="Gene3D" id="3.20.20.70">
    <property type="entry name" value="Aldolase class I"/>
    <property type="match status" value="1"/>
</dbReference>
<dbReference type="NCBIfam" id="TIGR00048">
    <property type="entry name" value="rRNA_mod_RlmN"/>
    <property type="match status" value="1"/>
</dbReference>
<keyword evidence="4 14" id="KW-0963">Cytoplasm</keyword>
<evidence type="ECO:0000256" key="13">
    <source>
        <dbReference type="ARBA" id="ARBA00023157"/>
    </source>
</evidence>
<dbReference type="GO" id="GO:0070040">
    <property type="term" value="F:rRNA (adenine(2503)-C2-)-methyltransferase activity"/>
    <property type="evidence" value="ECO:0007669"/>
    <property type="project" value="UniProtKB-UniRule"/>
</dbReference>
<dbReference type="SUPFAM" id="SSF102114">
    <property type="entry name" value="Radical SAM enzymes"/>
    <property type="match status" value="1"/>
</dbReference>
<feature type="binding site" evidence="14">
    <location>
        <position position="197"/>
    </location>
    <ligand>
        <name>S-adenosyl-L-methionine</name>
        <dbReference type="ChEBI" id="CHEBI:59789"/>
    </ligand>
</feature>
<evidence type="ECO:0000256" key="6">
    <source>
        <dbReference type="ARBA" id="ARBA00022603"/>
    </source>
</evidence>
<evidence type="ECO:0000256" key="3">
    <source>
        <dbReference type="ARBA" id="ARBA00022485"/>
    </source>
</evidence>
<feature type="binding site" evidence="14">
    <location>
        <position position="118"/>
    </location>
    <ligand>
        <name>[4Fe-4S] cluster</name>
        <dbReference type="ChEBI" id="CHEBI:49883"/>
        <note>4Fe-4S-S-AdoMet</note>
    </ligand>
</feature>
<comment type="miscellaneous">
    <text evidence="14">Reaction proceeds by a ping-pong mechanism involving intermediate methylation of a conserved cysteine residue.</text>
</comment>
<dbReference type="KEGG" id="rhy:RD110_18265"/>
<dbReference type="CDD" id="cd01335">
    <property type="entry name" value="Radical_SAM"/>
    <property type="match status" value="1"/>
</dbReference>
<proteinExistence type="inferred from homology"/>
<feature type="binding site" evidence="14">
    <location>
        <position position="111"/>
    </location>
    <ligand>
        <name>[4Fe-4S] cluster</name>
        <dbReference type="ChEBI" id="CHEBI:49883"/>
        <note>4Fe-4S-S-AdoMet</note>
    </ligand>
</feature>
<organism evidence="16 17">
    <name type="scientific">Rhodoferax koreensis</name>
    <dbReference type="NCBI Taxonomy" id="1842727"/>
    <lineage>
        <taxon>Bacteria</taxon>
        <taxon>Pseudomonadati</taxon>
        <taxon>Pseudomonadota</taxon>
        <taxon>Betaproteobacteria</taxon>
        <taxon>Burkholderiales</taxon>
        <taxon>Comamonadaceae</taxon>
        <taxon>Rhodoferax</taxon>
    </lineage>
</organism>
<dbReference type="Pfam" id="PF21016">
    <property type="entry name" value="RlmN_N"/>
    <property type="match status" value="1"/>
</dbReference>
<keyword evidence="12 14" id="KW-0411">Iron-sulfur</keyword>
<dbReference type="InterPro" id="IPR004383">
    <property type="entry name" value="rRNA_lsu_MTrfase_RlmN/Cfr"/>
</dbReference>
<keyword evidence="6 14" id="KW-0489">Methyltransferase</keyword>
<dbReference type="Gene3D" id="1.10.150.530">
    <property type="match status" value="1"/>
</dbReference>
<evidence type="ECO:0000259" key="15">
    <source>
        <dbReference type="PROSITE" id="PS51918"/>
    </source>
</evidence>
<dbReference type="GO" id="GO:0030488">
    <property type="term" value="P:tRNA methylation"/>
    <property type="evidence" value="ECO:0007669"/>
    <property type="project" value="UniProtKB-UniRule"/>
</dbReference>
<keyword evidence="17" id="KW-1185">Reference proteome</keyword>
<evidence type="ECO:0000256" key="2">
    <source>
        <dbReference type="ARBA" id="ARBA00007544"/>
    </source>
</evidence>
<dbReference type="GO" id="GO:0070475">
    <property type="term" value="P:rRNA base methylation"/>
    <property type="evidence" value="ECO:0007669"/>
    <property type="project" value="UniProtKB-UniRule"/>
</dbReference>
<evidence type="ECO:0000256" key="9">
    <source>
        <dbReference type="ARBA" id="ARBA00022694"/>
    </source>
</evidence>
<evidence type="ECO:0000256" key="1">
    <source>
        <dbReference type="ARBA" id="ARBA00004496"/>
    </source>
</evidence>
<keyword evidence="3 14" id="KW-0004">4Fe-4S</keyword>
<dbReference type="PANTHER" id="PTHR30544">
    <property type="entry name" value="23S RRNA METHYLTRANSFERASE"/>
    <property type="match status" value="1"/>
</dbReference>
<feature type="binding site" evidence="14">
    <location>
        <position position="301"/>
    </location>
    <ligand>
        <name>S-adenosyl-L-methionine</name>
        <dbReference type="ChEBI" id="CHEBI:59789"/>
    </ligand>
</feature>
<evidence type="ECO:0000256" key="14">
    <source>
        <dbReference type="HAMAP-Rule" id="MF_01849"/>
    </source>
</evidence>
<dbReference type="HAMAP" id="MF_01849">
    <property type="entry name" value="RNA_methyltr_RlmN"/>
    <property type="match status" value="1"/>
</dbReference>
<feature type="binding site" evidence="14">
    <location>
        <begin position="165"/>
        <end position="166"/>
    </location>
    <ligand>
        <name>S-adenosyl-L-methionine</name>
        <dbReference type="ChEBI" id="CHEBI:59789"/>
    </ligand>
</feature>
<dbReference type="GO" id="GO:0019843">
    <property type="term" value="F:rRNA binding"/>
    <property type="evidence" value="ECO:0007669"/>
    <property type="project" value="UniProtKB-UniRule"/>
</dbReference>
<dbReference type="InterPro" id="IPR027492">
    <property type="entry name" value="RNA_MTrfase_RlmN"/>
</dbReference>
<dbReference type="InterPro" id="IPR007197">
    <property type="entry name" value="rSAM"/>
</dbReference>
<evidence type="ECO:0000256" key="5">
    <source>
        <dbReference type="ARBA" id="ARBA00022552"/>
    </source>
</evidence>
<comment type="cofactor">
    <cofactor evidence="14">
        <name>[4Fe-4S] cluster</name>
        <dbReference type="ChEBI" id="CHEBI:49883"/>
    </cofactor>
    <text evidence="14">Binds 1 [4Fe-4S] cluster. The cluster is coordinated with 3 cysteines and an exchangeable S-adenosyl-L-methionine.</text>
</comment>
<dbReference type="InterPro" id="IPR058240">
    <property type="entry name" value="rSAM_sf"/>
</dbReference>
<sequence length="382" mass="42249">MTANLLDFDLEGLAAFCERLGEKRFRATQLFRWIHQRGASDFDQMSDLAKSLRGKLKTAAHVEGLRVISQHESTDGTIKWLFDVGAGDAVEAVFIPEDDRGTLCISSQAGCAVGCRFCSTGHQGFSRNLTTGEIVAQLWFAEHFLRKHLGRDERIVSNVVMMGMGEPLQNYNALVPALRVMLDDHGYGLSRRRVTVSTSGVVPMIDRLGNDCPVALAVSLHAPNNALRDNLVPLNKKYPLAELMDACNRYLDHAPRDFITFEYCMLDGVNDTPEHAQQLIELVQRHRRPGVWCKFNLIPFNPFPASGLLRSPAPRVAAFSKMLADAGIVTTVRKTRGDDIDAACGQLAGDVKDRTRVASRMAQQRTIMLKQAAPETAAIKDS</sequence>
<dbReference type="PROSITE" id="PS51918">
    <property type="entry name" value="RADICAL_SAM"/>
    <property type="match status" value="1"/>
</dbReference>
<feature type="domain" description="Radical SAM core" evidence="15">
    <location>
        <begin position="97"/>
        <end position="339"/>
    </location>
</feature>
<evidence type="ECO:0000256" key="4">
    <source>
        <dbReference type="ARBA" id="ARBA00022490"/>
    </source>
</evidence>
<dbReference type="Proteomes" id="UP000186609">
    <property type="component" value="Chromosome"/>
</dbReference>
<keyword evidence="5 14" id="KW-0698">rRNA processing</keyword>
<comment type="similarity">
    <text evidence="2 14">Belongs to the radical SAM superfamily. RlmN family.</text>
</comment>